<dbReference type="Proteomes" id="UP000509549">
    <property type="component" value="Chromosome"/>
</dbReference>
<organism evidence="13 14">
    <name type="scientific">Candidatus Azoamicus ciliaticola</name>
    <dbReference type="NCBI Taxonomy" id="2652803"/>
    <lineage>
        <taxon>Bacteria</taxon>
        <taxon>Pseudomonadati</taxon>
        <taxon>Pseudomonadota</taxon>
        <taxon>Gammaproteobacteria</taxon>
        <taxon>Candidatus Azoamicaceae</taxon>
        <taxon>Candidatus Azoamicus</taxon>
    </lineage>
</organism>
<dbReference type="KEGG" id="acil:ESZ_00294"/>
<evidence type="ECO:0000256" key="4">
    <source>
        <dbReference type="ARBA" id="ARBA00022448"/>
    </source>
</evidence>
<keyword evidence="9 10" id="KW-0472">Membrane</keyword>
<dbReference type="GO" id="GO:0015098">
    <property type="term" value="F:molybdate ion transmembrane transporter activity"/>
    <property type="evidence" value="ECO:0007669"/>
    <property type="project" value="UniProtKB-UniRule"/>
</dbReference>
<protein>
    <recommendedName>
        <fullName evidence="11">Molybdenum transport system permease</fullName>
    </recommendedName>
</protein>
<sequence length="223" mass="25334">MNKLILEPLYLSLYLAFISSFILIILCMPIAWWLAKTKKILFKKFIETVIALPLVLPPTILGFYILIILNQNTIIGKFWFNLFGSDIIFSMSGLIIGSIIYSLPFATQPLQLSFEKITKKTIEQAQILQKSNLFIIIKIILPLIKNGIIKSFVLSFAHTLGEFGVVLMIGGNIPGKTQVLSIAIYEKIEQLDYYSTHILSLITLLISFVILIILFNINEEYET</sequence>
<gene>
    <name evidence="13" type="primary">cysT</name>
    <name evidence="13" type="ORF">ESZ_00294</name>
</gene>
<comment type="subcellular location">
    <subcellularLocation>
        <location evidence="11">Cell inner membrane</location>
        <topology evidence="11">Multi-pass membrane protein</topology>
    </subcellularLocation>
    <subcellularLocation>
        <location evidence="2 10">Cell membrane</location>
        <topology evidence="2 10">Multi-pass membrane protein</topology>
    </subcellularLocation>
</comment>
<dbReference type="NCBIfam" id="TIGR02141">
    <property type="entry name" value="modB_ABC"/>
    <property type="match status" value="1"/>
</dbReference>
<accession>A0A6J5JWT0</accession>
<evidence type="ECO:0000259" key="12">
    <source>
        <dbReference type="PROSITE" id="PS50928"/>
    </source>
</evidence>
<keyword evidence="5" id="KW-1003">Cell membrane</keyword>
<keyword evidence="7 10" id="KW-0812">Transmembrane</keyword>
<evidence type="ECO:0000256" key="11">
    <source>
        <dbReference type="RuleBase" id="RU365097"/>
    </source>
</evidence>
<dbReference type="InterPro" id="IPR035906">
    <property type="entry name" value="MetI-like_sf"/>
</dbReference>
<evidence type="ECO:0000256" key="6">
    <source>
        <dbReference type="ARBA" id="ARBA00022505"/>
    </source>
</evidence>
<keyword evidence="4 10" id="KW-0813">Transport</keyword>
<evidence type="ECO:0000256" key="8">
    <source>
        <dbReference type="ARBA" id="ARBA00022989"/>
    </source>
</evidence>
<feature type="transmembrane region" description="Helical" evidence="10">
    <location>
        <begin position="87"/>
        <end position="106"/>
    </location>
</feature>
<evidence type="ECO:0000313" key="14">
    <source>
        <dbReference type="Proteomes" id="UP000509549"/>
    </source>
</evidence>
<keyword evidence="6 11" id="KW-0500">Molybdenum</keyword>
<dbReference type="AlphaFoldDB" id="A0A6J5JWT0"/>
<dbReference type="PANTHER" id="PTHR30183:SF8">
    <property type="entry name" value="MOLYBDENUM TRANSPORT SYSTEM PERMEASE"/>
    <property type="match status" value="1"/>
</dbReference>
<evidence type="ECO:0000256" key="2">
    <source>
        <dbReference type="ARBA" id="ARBA00004651"/>
    </source>
</evidence>
<feature type="transmembrane region" description="Helical" evidence="10">
    <location>
        <begin position="127"/>
        <end position="145"/>
    </location>
</feature>
<keyword evidence="11" id="KW-0997">Cell inner membrane</keyword>
<feature type="domain" description="ABC transmembrane type-1" evidence="12">
    <location>
        <begin position="9"/>
        <end position="214"/>
    </location>
</feature>
<dbReference type="Gene3D" id="1.10.3720.10">
    <property type="entry name" value="MetI-like"/>
    <property type="match status" value="1"/>
</dbReference>
<dbReference type="EMBL" id="LR794158">
    <property type="protein sequence ID" value="CAB3976484.1"/>
    <property type="molecule type" value="Genomic_DNA"/>
</dbReference>
<dbReference type="PANTHER" id="PTHR30183">
    <property type="entry name" value="MOLYBDENUM TRANSPORT SYSTEM PERMEASE PROTEIN MODB"/>
    <property type="match status" value="1"/>
</dbReference>
<dbReference type="RefSeq" id="WP_176605010.1">
    <property type="nucleotide sequence ID" value="NZ_LR794158.1"/>
</dbReference>
<name>A0A6J5JWT0_9GAMM</name>
<dbReference type="CDD" id="cd06261">
    <property type="entry name" value="TM_PBP2"/>
    <property type="match status" value="1"/>
</dbReference>
<dbReference type="PROSITE" id="PS50928">
    <property type="entry name" value="ABC_TM1"/>
    <property type="match status" value="1"/>
</dbReference>
<feature type="transmembrane region" description="Helical" evidence="10">
    <location>
        <begin position="12"/>
        <end position="33"/>
    </location>
</feature>
<dbReference type="SUPFAM" id="SSF161098">
    <property type="entry name" value="MetI-like"/>
    <property type="match status" value="1"/>
</dbReference>
<dbReference type="InterPro" id="IPR000515">
    <property type="entry name" value="MetI-like"/>
</dbReference>
<evidence type="ECO:0000313" key="13">
    <source>
        <dbReference type="EMBL" id="CAB3976484.1"/>
    </source>
</evidence>
<dbReference type="InterPro" id="IPR011867">
    <property type="entry name" value="ModB_ABC"/>
</dbReference>
<comment type="similarity">
    <text evidence="3 11">Belongs to the binding-protein-dependent transport system permease family. CysTW subfamily.</text>
</comment>
<evidence type="ECO:0000256" key="1">
    <source>
        <dbReference type="ARBA" id="ARBA00002949"/>
    </source>
</evidence>
<keyword evidence="8 10" id="KW-1133">Transmembrane helix</keyword>
<evidence type="ECO:0000256" key="9">
    <source>
        <dbReference type="ARBA" id="ARBA00023136"/>
    </source>
</evidence>
<evidence type="ECO:0000256" key="10">
    <source>
        <dbReference type="RuleBase" id="RU363032"/>
    </source>
</evidence>
<dbReference type="GO" id="GO:0005886">
    <property type="term" value="C:plasma membrane"/>
    <property type="evidence" value="ECO:0007669"/>
    <property type="project" value="UniProtKB-SubCell"/>
</dbReference>
<proteinExistence type="inferred from homology"/>
<feature type="transmembrane region" description="Helical" evidence="10">
    <location>
        <begin position="194"/>
        <end position="217"/>
    </location>
</feature>
<evidence type="ECO:0000256" key="5">
    <source>
        <dbReference type="ARBA" id="ARBA00022475"/>
    </source>
</evidence>
<evidence type="ECO:0000256" key="7">
    <source>
        <dbReference type="ARBA" id="ARBA00022692"/>
    </source>
</evidence>
<dbReference type="Pfam" id="PF00528">
    <property type="entry name" value="BPD_transp_1"/>
    <property type="match status" value="1"/>
</dbReference>
<keyword evidence="14" id="KW-1185">Reference proteome</keyword>
<reference evidence="13 14" key="1">
    <citation type="submission" date="2020-04" db="EMBL/GenBank/DDBJ databases">
        <authorList>
            <person name="Graf S J."/>
        </authorList>
    </citation>
    <scope>NUCLEOTIDE SEQUENCE [LARGE SCALE GENOMIC DNA]</scope>
    <source>
        <strain evidence="13">1</strain>
    </source>
</reference>
<feature type="transmembrane region" description="Helical" evidence="10">
    <location>
        <begin position="45"/>
        <end position="67"/>
    </location>
</feature>
<comment type="function">
    <text evidence="1 11">Part of the binding-protein-dependent transport system for molybdenum; probably responsible for the translocation of the substrate across the membrane.</text>
</comment>
<evidence type="ECO:0000256" key="3">
    <source>
        <dbReference type="ARBA" id="ARBA00007069"/>
    </source>
</evidence>